<reference evidence="1" key="2">
    <citation type="submission" date="2018-08" db="UniProtKB">
        <authorList>
            <consortium name="EnsemblPlants"/>
        </authorList>
    </citation>
    <scope>IDENTIFICATION</scope>
    <source>
        <strain evidence="1">Yugu1</strain>
    </source>
</reference>
<keyword evidence="2" id="KW-1185">Reference proteome</keyword>
<dbReference type="EMBL" id="AGNK02004638">
    <property type="status" value="NOT_ANNOTATED_CDS"/>
    <property type="molecule type" value="Genomic_DNA"/>
</dbReference>
<dbReference type="AlphaFoldDB" id="K3ZP63"/>
<dbReference type="EnsemblPlants" id="KQK93704">
    <property type="protein sequence ID" value="KQK93704"/>
    <property type="gene ID" value="SETIT_028393mg"/>
</dbReference>
<evidence type="ECO:0000313" key="1">
    <source>
        <dbReference type="EnsemblPlants" id="KQK93704"/>
    </source>
</evidence>
<sequence length="41" mass="4754">MVLSEQDKGTCEYKNIHVIITQYHLADSISSWHLLPRISLI</sequence>
<proteinExistence type="predicted"/>
<dbReference type="InParanoid" id="K3ZP63"/>
<reference evidence="2" key="1">
    <citation type="journal article" date="2012" name="Nat. Biotechnol.">
        <title>Reference genome sequence of the model plant Setaria.</title>
        <authorList>
            <person name="Bennetzen J.L."/>
            <person name="Schmutz J."/>
            <person name="Wang H."/>
            <person name="Percifield R."/>
            <person name="Hawkins J."/>
            <person name="Pontaroli A.C."/>
            <person name="Estep M."/>
            <person name="Feng L."/>
            <person name="Vaughn J.N."/>
            <person name="Grimwood J."/>
            <person name="Jenkins J."/>
            <person name="Barry K."/>
            <person name="Lindquist E."/>
            <person name="Hellsten U."/>
            <person name="Deshpande S."/>
            <person name="Wang X."/>
            <person name="Wu X."/>
            <person name="Mitros T."/>
            <person name="Triplett J."/>
            <person name="Yang X."/>
            <person name="Ye C.Y."/>
            <person name="Mauro-Herrera M."/>
            <person name="Wang L."/>
            <person name="Li P."/>
            <person name="Sharma M."/>
            <person name="Sharma R."/>
            <person name="Ronald P.C."/>
            <person name="Panaud O."/>
            <person name="Kellogg E.A."/>
            <person name="Brutnell T.P."/>
            <person name="Doust A.N."/>
            <person name="Tuskan G.A."/>
            <person name="Rokhsar D."/>
            <person name="Devos K.M."/>
        </authorList>
    </citation>
    <scope>NUCLEOTIDE SEQUENCE [LARGE SCALE GENOMIC DNA]</scope>
    <source>
        <strain evidence="2">cv. Yugu1</strain>
    </source>
</reference>
<evidence type="ECO:0000313" key="2">
    <source>
        <dbReference type="Proteomes" id="UP000004995"/>
    </source>
</evidence>
<organism evidence="1 2">
    <name type="scientific">Setaria italica</name>
    <name type="common">Foxtail millet</name>
    <name type="synonym">Panicum italicum</name>
    <dbReference type="NCBI Taxonomy" id="4555"/>
    <lineage>
        <taxon>Eukaryota</taxon>
        <taxon>Viridiplantae</taxon>
        <taxon>Streptophyta</taxon>
        <taxon>Embryophyta</taxon>
        <taxon>Tracheophyta</taxon>
        <taxon>Spermatophyta</taxon>
        <taxon>Magnoliopsida</taxon>
        <taxon>Liliopsida</taxon>
        <taxon>Poales</taxon>
        <taxon>Poaceae</taxon>
        <taxon>PACMAD clade</taxon>
        <taxon>Panicoideae</taxon>
        <taxon>Panicodae</taxon>
        <taxon>Paniceae</taxon>
        <taxon>Cenchrinae</taxon>
        <taxon>Setaria</taxon>
    </lineage>
</organism>
<name>K3ZP63_SETIT</name>
<dbReference type="Gramene" id="KQK93704">
    <property type="protein sequence ID" value="KQK93704"/>
    <property type="gene ID" value="SETIT_028393mg"/>
</dbReference>
<protein>
    <submittedName>
        <fullName evidence="1">Uncharacterized protein</fullName>
    </submittedName>
</protein>
<dbReference type="Proteomes" id="UP000004995">
    <property type="component" value="Unassembled WGS sequence"/>
</dbReference>
<dbReference type="HOGENOM" id="CLU_3280505_0_0_1"/>
<accession>K3ZP63</accession>